<dbReference type="InterPro" id="IPR011604">
    <property type="entry name" value="PDDEXK-like_dom_sf"/>
</dbReference>
<dbReference type="InterPro" id="IPR038726">
    <property type="entry name" value="PDDEXK_AddAB-type"/>
</dbReference>
<name>A0A4Y7X923_9GAMM</name>
<evidence type="ECO:0000313" key="3">
    <source>
        <dbReference type="Proteomes" id="UP000297834"/>
    </source>
</evidence>
<dbReference type="OrthoDB" id="5457189at2"/>
<keyword evidence="3" id="KW-1185">Reference proteome</keyword>
<dbReference type="EMBL" id="SNTY01000085">
    <property type="protein sequence ID" value="TEU23343.1"/>
    <property type="molecule type" value="Genomic_DNA"/>
</dbReference>
<feature type="domain" description="PD-(D/E)XK endonuclease-like" evidence="1">
    <location>
        <begin position="9"/>
        <end position="263"/>
    </location>
</feature>
<sequence>MNAPFSIRASSLSELFDCPARWETKNVLGRRLPIGGAGRMGTAIHEATTLHDYAVMNETTVSLDDCDTVLVDAIWNPNEDVDWTDTDQQTAETTGRALIRKYISDIAGTQHYIGVEVRAEALTLADIGITLTGTIDRIYQHDNGQLGIGDIKTGKTACSADGTVKTAGHGVQMGVYTLLAEHALNEQLLAPARIYGLTTGKTAKGQHAGVGEIPDPMDALLGSDDRHGLLHHAGQILKNGLFYGNPKSTLCSAKFCPAHQTCPFRK</sequence>
<dbReference type="Pfam" id="PF12705">
    <property type="entry name" value="PDDEXK_1"/>
    <property type="match status" value="1"/>
</dbReference>
<evidence type="ECO:0000313" key="2">
    <source>
        <dbReference type="EMBL" id="TEU23343.1"/>
    </source>
</evidence>
<dbReference type="Gene3D" id="3.90.320.10">
    <property type="match status" value="1"/>
</dbReference>
<accession>A0A4Y7X923</accession>
<reference evidence="2 3" key="1">
    <citation type="submission" date="2019-03" db="EMBL/GenBank/DDBJ databases">
        <title>Alkanindiges illinoisensis: a potential pathogenic isolated from ascites of a gastric cancer patient with abdominal metastasis.</title>
        <authorList>
            <person name="Hu X."/>
            <person name="Yang B."/>
            <person name="Yan X."/>
            <person name="Lin L."/>
            <person name="Zhao H."/>
            <person name="Zhou F."/>
            <person name="Su B."/>
            <person name="Chen J."/>
            <person name="Rui Y."/>
            <person name="Wang Q."/>
            <person name="Zheng L."/>
        </authorList>
    </citation>
    <scope>NUCLEOTIDE SEQUENCE [LARGE SCALE GENOMIC DNA]</scope>
    <source>
        <strain evidence="2 3">NFYY 23406</strain>
    </source>
</reference>
<gene>
    <name evidence="2" type="ORF">E2B99_13575</name>
</gene>
<proteinExistence type="predicted"/>
<dbReference type="AlphaFoldDB" id="A0A4Y7X923"/>
<comment type="caution">
    <text evidence="2">The sequence shown here is derived from an EMBL/GenBank/DDBJ whole genome shotgun (WGS) entry which is preliminary data.</text>
</comment>
<evidence type="ECO:0000259" key="1">
    <source>
        <dbReference type="Pfam" id="PF12705"/>
    </source>
</evidence>
<dbReference type="RefSeq" id="WP_134245750.1">
    <property type="nucleotide sequence ID" value="NZ_SNTY01000085.1"/>
</dbReference>
<protein>
    <submittedName>
        <fullName evidence="2">PD-(D/E)XK nuclease family protein</fullName>
    </submittedName>
</protein>
<organism evidence="2 3">
    <name type="scientific">Alkanindiges illinoisensis</name>
    <dbReference type="NCBI Taxonomy" id="197183"/>
    <lineage>
        <taxon>Bacteria</taxon>
        <taxon>Pseudomonadati</taxon>
        <taxon>Pseudomonadota</taxon>
        <taxon>Gammaproteobacteria</taxon>
        <taxon>Moraxellales</taxon>
        <taxon>Moraxellaceae</taxon>
        <taxon>Alkanindiges</taxon>
    </lineage>
</organism>
<dbReference type="Proteomes" id="UP000297834">
    <property type="component" value="Unassembled WGS sequence"/>
</dbReference>